<proteinExistence type="predicted"/>
<protein>
    <submittedName>
        <fullName evidence="1">Uncharacterized protein</fullName>
    </submittedName>
</protein>
<comment type="caution">
    <text evidence="1">The sequence shown here is derived from an EMBL/GenBank/DDBJ whole genome shotgun (WGS) entry which is preliminary data.</text>
</comment>
<evidence type="ECO:0000313" key="1">
    <source>
        <dbReference type="EMBL" id="KKM98895.1"/>
    </source>
</evidence>
<accession>A0A0F9PD22</accession>
<dbReference type="AlphaFoldDB" id="A0A0F9PD22"/>
<name>A0A0F9PD22_9ZZZZ</name>
<sequence length="51" mass="5858">MGEASIWAKMFGKPKKKEVQQCHNCKHRPETVCQMCKQAMKPDSSCSNWSN</sequence>
<organism evidence="1">
    <name type="scientific">marine sediment metagenome</name>
    <dbReference type="NCBI Taxonomy" id="412755"/>
    <lineage>
        <taxon>unclassified sequences</taxon>
        <taxon>metagenomes</taxon>
        <taxon>ecological metagenomes</taxon>
    </lineage>
</organism>
<dbReference type="EMBL" id="LAZR01005563">
    <property type="protein sequence ID" value="KKM98895.1"/>
    <property type="molecule type" value="Genomic_DNA"/>
</dbReference>
<gene>
    <name evidence="1" type="ORF">LCGC14_1153330</name>
</gene>
<reference evidence="1" key="1">
    <citation type="journal article" date="2015" name="Nature">
        <title>Complex archaea that bridge the gap between prokaryotes and eukaryotes.</title>
        <authorList>
            <person name="Spang A."/>
            <person name="Saw J.H."/>
            <person name="Jorgensen S.L."/>
            <person name="Zaremba-Niedzwiedzka K."/>
            <person name="Martijn J."/>
            <person name="Lind A.E."/>
            <person name="van Eijk R."/>
            <person name="Schleper C."/>
            <person name="Guy L."/>
            <person name="Ettema T.J."/>
        </authorList>
    </citation>
    <scope>NUCLEOTIDE SEQUENCE</scope>
</reference>